<proteinExistence type="predicted"/>
<accession>A0ABQ4JNQ9</accession>
<evidence type="ECO:0008006" key="3">
    <source>
        <dbReference type="Google" id="ProtNLM"/>
    </source>
</evidence>
<name>A0ABQ4JNQ9_SALAC</name>
<organism evidence="1 2">
    <name type="scientific">Salinispora arenicola</name>
    <dbReference type="NCBI Taxonomy" id="168697"/>
    <lineage>
        <taxon>Bacteria</taxon>
        <taxon>Bacillati</taxon>
        <taxon>Actinomycetota</taxon>
        <taxon>Actinomycetes</taxon>
        <taxon>Micromonosporales</taxon>
        <taxon>Micromonosporaceae</taxon>
        <taxon>Salinispora</taxon>
    </lineage>
</organism>
<sequence length="61" mass="6885">MPNQPNDRCRRSPKAHWPASWTFVGRFPDQPPHRGNRAASLTWAELNRLPAGASARNLNAH</sequence>
<evidence type="ECO:0000313" key="1">
    <source>
        <dbReference type="EMBL" id="GIM83259.1"/>
    </source>
</evidence>
<evidence type="ECO:0000313" key="2">
    <source>
        <dbReference type="Proteomes" id="UP000677457"/>
    </source>
</evidence>
<reference evidence="1 2" key="1">
    <citation type="submission" date="2021-03" db="EMBL/GenBank/DDBJ databases">
        <title>Whole genome shotgun sequence of Salinispora arenicola NBRC 105043.</title>
        <authorList>
            <person name="Komaki H."/>
            <person name="Tamura T."/>
        </authorList>
    </citation>
    <scope>NUCLEOTIDE SEQUENCE [LARGE SCALE GENOMIC DNA]</scope>
    <source>
        <strain evidence="1 2">NBRC 105043</strain>
    </source>
</reference>
<protein>
    <recommendedName>
        <fullName evidence="3">DNA repair protein</fullName>
    </recommendedName>
</protein>
<gene>
    <name evidence="1" type="ORF">Sar04_11330</name>
</gene>
<dbReference type="EMBL" id="BOQM01000007">
    <property type="protein sequence ID" value="GIM83259.1"/>
    <property type="molecule type" value="Genomic_DNA"/>
</dbReference>
<comment type="caution">
    <text evidence="1">The sequence shown here is derived from an EMBL/GenBank/DDBJ whole genome shotgun (WGS) entry which is preliminary data.</text>
</comment>
<dbReference type="Proteomes" id="UP000677457">
    <property type="component" value="Unassembled WGS sequence"/>
</dbReference>
<keyword evidence="2" id="KW-1185">Reference proteome</keyword>